<gene>
    <name evidence="1" type="ORF">CCAP1982_LOCUS20194</name>
</gene>
<evidence type="ECO:0000313" key="1">
    <source>
        <dbReference type="EMBL" id="CAD7012095.1"/>
    </source>
</evidence>
<accession>A0A811V879</accession>
<dbReference type="EMBL" id="CAJHJT010000056">
    <property type="protein sequence ID" value="CAD7012095.1"/>
    <property type="molecule type" value="Genomic_DNA"/>
</dbReference>
<name>A0A811V879_CERCA</name>
<organism evidence="1 2">
    <name type="scientific">Ceratitis capitata</name>
    <name type="common">Mediterranean fruit fly</name>
    <name type="synonym">Tephritis capitata</name>
    <dbReference type="NCBI Taxonomy" id="7213"/>
    <lineage>
        <taxon>Eukaryota</taxon>
        <taxon>Metazoa</taxon>
        <taxon>Ecdysozoa</taxon>
        <taxon>Arthropoda</taxon>
        <taxon>Hexapoda</taxon>
        <taxon>Insecta</taxon>
        <taxon>Pterygota</taxon>
        <taxon>Neoptera</taxon>
        <taxon>Endopterygota</taxon>
        <taxon>Diptera</taxon>
        <taxon>Brachycera</taxon>
        <taxon>Muscomorpha</taxon>
        <taxon>Tephritoidea</taxon>
        <taxon>Tephritidae</taxon>
        <taxon>Ceratitis</taxon>
        <taxon>Ceratitis</taxon>
    </lineage>
</organism>
<dbReference type="AlphaFoldDB" id="A0A811V879"/>
<proteinExistence type="predicted"/>
<keyword evidence="2" id="KW-1185">Reference proteome</keyword>
<sequence>MVVGLVATASGVDHHHQPLSLMSAHIHANRRTFSTHLNYNKSNEKGKKAKTCTTHIISAQLNVPAATSVRATADNNKSTSYVDIRAQRVFFHVFPFHNLL</sequence>
<dbReference type="Proteomes" id="UP000606786">
    <property type="component" value="Unassembled WGS sequence"/>
</dbReference>
<comment type="caution">
    <text evidence="1">The sequence shown here is derived from an EMBL/GenBank/DDBJ whole genome shotgun (WGS) entry which is preliminary data.</text>
</comment>
<protein>
    <submittedName>
        <fullName evidence="1">(Mediterranean fruit fly) hypothetical protein</fullName>
    </submittedName>
</protein>
<evidence type="ECO:0000313" key="2">
    <source>
        <dbReference type="Proteomes" id="UP000606786"/>
    </source>
</evidence>
<reference evidence="1" key="1">
    <citation type="submission" date="2020-11" db="EMBL/GenBank/DDBJ databases">
        <authorList>
            <person name="Whitehead M."/>
        </authorList>
    </citation>
    <scope>NUCLEOTIDE SEQUENCE</scope>
    <source>
        <strain evidence="1">EGII</strain>
    </source>
</reference>